<dbReference type="PANTHER" id="PTHR16431:SF1">
    <property type="entry name" value="NEUROGENIC PROTEIN MASTERMIND"/>
    <property type="match status" value="1"/>
</dbReference>
<keyword evidence="8" id="KW-0539">Nucleus</keyword>
<protein>
    <recommendedName>
        <fullName evidence="11">Mis18 domain-containing protein</fullName>
    </recommendedName>
</protein>
<keyword evidence="13" id="KW-1185">Reference proteome</keyword>
<dbReference type="InterPro" id="IPR034752">
    <property type="entry name" value="Mis18"/>
</dbReference>
<keyword evidence="4" id="KW-0132">Cell division</keyword>
<keyword evidence="9" id="KW-0131">Cell cycle</keyword>
<evidence type="ECO:0000313" key="12">
    <source>
        <dbReference type="EMBL" id="KAK9760021.1"/>
    </source>
</evidence>
<reference evidence="12 13" key="1">
    <citation type="submission" date="2023-04" db="EMBL/GenBank/DDBJ databases">
        <title>Genome of Basidiobolus ranarum AG-B5.</title>
        <authorList>
            <person name="Stajich J.E."/>
            <person name="Carter-House D."/>
            <person name="Gryganskyi A."/>
        </authorList>
    </citation>
    <scope>NUCLEOTIDE SEQUENCE [LARGE SCALE GENOMIC DNA]</scope>
    <source>
        <strain evidence="12 13">AG-B5</strain>
    </source>
</reference>
<dbReference type="PANTHER" id="PTHR16431">
    <property type="entry name" value="NEUROGENIC PROTEIN MASTERMIND"/>
    <property type="match status" value="1"/>
</dbReference>
<comment type="caution">
    <text evidence="12">The sequence shown here is derived from an EMBL/GenBank/DDBJ whole genome shotgun (WGS) entry which is preliminary data.</text>
</comment>
<evidence type="ECO:0000256" key="8">
    <source>
        <dbReference type="ARBA" id="ARBA00023242"/>
    </source>
</evidence>
<name>A0ABR2WEX7_9FUNG</name>
<keyword evidence="10" id="KW-0137">Centromere</keyword>
<keyword evidence="7" id="KW-0862">Zinc</keyword>
<dbReference type="Pfam" id="PF03226">
    <property type="entry name" value="Yippee-Mis18"/>
    <property type="match status" value="1"/>
</dbReference>
<gene>
    <name evidence="12" type="ORF">K7432_016380</name>
</gene>
<keyword evidence="5" id="KW-0479">Metal-binding</keyword>
<dbReference type="PROSITE" id="PS51793">
    <property type="entry name" value="MIS18"/>
    <property type="match status" value="1"/>
</dbReference>
<evidence type="ECO:0000259" key="11">
    <source>
        <dbReference type="PROSITE" id="PS51793"/>
    </source>
</evidence>
<proteinExistence type="predicted"/>
<dbReference type="InterPro" id="IPR004910">
    <property type="entry name" value="Yippee/Mis18/Cereblon"/>
</dbReference>
<comment type="subcellular location">
    <subcellularLocation>
        <location evidence="2">Chromosome</location>
        <location evidence="2">Centromere</location>
    </subcellularLocation>
    <subcellularLocation>
        <location evidence="1">Nucleus</location>
    </subcellularLocation>
</comment>
<sequence length="193" mass="21404">MLASSVFNLKTKTESSSRPFRSEDSVTPMNRGDSVDINSFTNAESEPQDISAPLVFQCNACRSIVGDSYSWVCATKELNSVSLYGKSDQVQLGEELLTSNSGFDIGSTYIPLTCSCDVILGKVYKTTPRLLDNVRDMYTFILDSVTCYELGRNLKENEYPEEQAAINIPDARTFQLSIAKVCGDFTYSNILCF</sequence>
<accession>A0ABR2WEX7</accession>
<evidence type="ECO:0000256" key="7">
    <source>
        <dbReference type="ARBA" id="ARBA00022833"/>
    </source>
</evidence>
<evidence type="ECO:0000256" key="1">
    <source>
        <dbReference type="ARBA" id="ARBA00004123"/>
    </source>
</evidence>
<evidence type="ECO:0000256" key="6">
    <source>
        <dbReference type="ARBA" id="ARBA00022776"/>
    </source>
</evidence>
<keyword evidence="6" id="KW-0498">Mitosis</keyword>
<evidence type="ECO:0000313" key="13">
    <source>
        <dbReference type="Proteomes" id="UP001479436"/>
    </source>
</evidence>
<evidence type="ECO:0000256" key="3">
    <source>
        <dbReference type="ARBA" id="ARBA00022454"/>
    </source>
</evidence>
<keyword evidence="3" id="KW-0158">Chromosome</keyword>
<evidence type="ECO:0000256" key="4">
    <source>
        <dbReference type="ARBA" id="ARBA00022618"/>
    </source>
</evidence>
<dbReference type="Proteomes" id="UP001479436">
    <property type="component" value="Unassembled WGS sequence"/>
</dbReference>
<evidence type="ECO:0000256" key="10">
    <source>
        <dbReference type="ARBA" id="ARBA00023328"/>
    </source>
</evidence>
<evidence type="ECO:0000256" key="2">
    <source>
        <dbReference type="ARBA" id="ARBA00004584"/>
    </source>
</evidence>
<organism evidence="12 13">
    <name type="scientific">Basidiobolus ranarum</name>
    <dbReference type="NCBI Taxonomy" id="34480"/>
    <lineage>
        <taxon>Eukaryota</taxon>
        <taxon>Fungi</taxon>
        <taxon>Fungi incertae sedis</taxon>
        <taxon>Zoopagomycota</taxon>
        <taxon>Entomophthoromycotina</taxon>
        <taxon>Basidiobolomycetes</taxon>
        <taxon>Basidiobolales</taxon>
        <taxon>Basidiobolaceae</taxon>
        <taxon>Basidiobolus</taxon>
    </lineage>
</organism>
<dbReference type="EMBL" id="JASJQH010002671">
    <property type="protein sequence ID" value="KAK9760021.1"/>
    <property type="molecule type" value="Genomic_DNA"/>
</dbReference>
<evidence type="ECO:0000256" key="9">
    <source>
        <dbReference type="ARBA" id="ARBA00023306"/>
    </source>
</evidence>
<feature type="domain" description="Mis18" evidence="11">
    <location>
        <begin position="53"/>
        <end position="150"/>
    </location>
</feature>
<evidence type="ECO:0000256" key="5">
    <source>
        <dbReference type="ARBA" id="ARBA00022723"/>
    </source>
</evidence>